<evidence type="ECO:0000256" key="2">
    <source>
        <dbReference type="ARBA" id="ARBA00022692"/>
    </source>
</evidence>
<organism evidence="6 7">
    <name type="scientific">Eremothecium gossypii (strain ATCC 10895 / CBS 109.51 / FGSC 9923 / NRRL Y-1056)</name>
    <name type="common">Yeast</name>
    <name type="synonym">Ashbya gossypii</name>
    <dbReference type="NCBI Taxonomy" id="284811"/>
    <lineage>
        <taxon>Eukaryota</taxon>
        <taxon>Fungi</taxon>
        <taxon>Dikarya</taxon>
        <taxon>Ascomycota</taxon>
        <taxon>Saccharomycotina</taxon>
        <taxon>Saccharomycetes</taxon>
        <taxon>Saccharomycetales</taxon>
        <taxon>Saccharomycetaceae</taxon>
        <taxon>Eremothecium</taxon>
    </lineage>
</organism>
<comment type="subcellular location">
    <subcellularLocation>
        <location evidence="1">Membrane</location>
        <topology evidence="1">Multi-pass membrane protein</topology>
    </subcellularLocation>
</comment>
<feature type="transmembrane region" description="Helical" evidence="5">
    <location>
        <begin position="535"/>
        <end position="556"/>
    </location>
</feature>
<protein>
    <submittedName>
        <fullName evidence="6">AEL114Cp</fullName>
    </submittedName>
</protein>
<dbReference type="EMBL" id="AE016818">
    <property type="protein sequence ID" value="AAS52571.1"/>
    <property type="molecule type" value="Genomic_DNA"/>
</dbReference>
<dbReference type="eggNOG" id="KOG2816">
    <property type="taxonomic scope" value="Eukaryota"/>
</dbReference>
<dbReference type="RefSeq" id="NP_984747.1">
    <property type="nucleotide sequence ID" value="NM_210101.1"/>
</dbReference>
<dbReference type="GeneID" id="4620934"/>
<evidence type="ECO:0000256" key="1">
    <source>
        <dbReference type="ARBA" id="ARBA00004141"/>
    </source>
</evidence>
<feature type="transmembrane region" description="Helical" evidence="5">
    <location>
        <begin position="242"/>
        <end position="265"/>
    </location>
</feature>
<sequence>MKSYIIKPRNCFLHLLSPSVYWRPVLETFTQKKSMTQVSRGGDETATIASDEYMEAEPLLPLSEPRWPTADDSYCETTLGTLYEEEHIKSNASAGVTGQGTVRQAHVQRAEAIEGPTRFPLTQNIYFICFLICVGCGSGGVLLTPTVTLSLDKVCEYLAPDGSTIGCDRTQVQEVLSNIDKKVSPIRGILCMLMSAWLGRLSDRIGRKPIFLYMGVIQLMYLFLWYIFFFQKAIPFSKSVMIFVRSFDALGGGVMTLLATGNSYVSDFATAETRTVYMTAITSVIYAVAGAGPLFSALFTRITQKYQSISFCVALACCGLFIAASLVIKEPRRSKRWQESGSDFAQQGLPLDRQYASFRGFLKHHAMAIVNHVKGLFAPFSSLCAQEGNGSSLLSPWAVILLVLISLVFGPISQSLTSVLVLYAIFEYHWADERLGYFVSLLGICHAVFLWFSPGILRAMRRRHSTDPRHLDRIDILCIRGSLWAGLAAAALLAASRHESTLYVYGVVHAFSGLLYPTINSALLKFAPPEATGALLGAMSMLISMASMVLAPLFFSLYEHTVAYRPEIFIYLGLIMMTLCTASGHFLKES</sequence>
<dbReference type="Pfam" id="PF07690">
    <property type="entry name" value="MFS_1"/>
    <property type="match status" value="1"/>
</dbReference>
<gene>
    <name evidence="6" type="ORF">AGOS_AEL114C</name>
</gene>
<dbReference type="PANTHER" id="PTHR23507">
    <property type="entry name" value="ZGC:174356"/>
    <property type="match status" value="1"/>
</dbReference>
<feature type="transmembrane region" description="Helical" evidence="5">
    <location>
        <begin position="125"/>
        <end position="143"/>
    </location>
</feature>
<dbReference type="STRING" id="284811.Q757X6"/>
<feature type="transmembrane region" description="Helical" evidence="5">
    <location>
        <begin position="568"/>
        <end position="587"/>
    </location>
</feature>
<feature type="transmembrane region" description="Helical" evidence="5">
    <location>
        <begin position="502"/>
        <end position="523"/>
    </location>
</feature>
<dbReference type="SUPFAM" id="SSF103473">
    <property type="entry name" value="MFS general substrate transporter"/>
    <property type="match status" value="1"/>
</dbReference>
<feature type="transmembrane region" description="Helical" evidence="5">
    <location>
        <begin position="477"/>
        <end position="496"/>
    </location>
</feature>
<dbReference type="OMA" id="TFALICH"/>
<accession>Q757X6</accession>
<dbReference type="PANTHER" id="PTHR23507:SF1">
    <property type="entry name" value="FI18259P1-RELATED"/>
    <property type="match status" value="1"/>
</dbReference>
<dbReference type="FunCoup" id="Q757X6">
    <property type="interactions" value="101"/>
</dbReference>
<dbReference type="OrthoDB" id="3026777at2759"/>
<dbReference type="AlphaFoldDB" id="Q757X6"/>
<dbReference type="KEGG" id="ago:AGOS_AEL114C"/>
<dbReference type="GO" id="GO:0016020">
    <property type="term" value="C:membrane"/>
    <property type="evidence" value="ECO:0000318"/>
    <property type="project" value="GO_Central"/>
</dbReference>
<keyword evidence="3 5" id="KW-1133">Transmembrane helix</keyword>
<feature type="transmembrane region" description="Helical" evidence="5">
    <location>
        <begin position="211"/>
        <end position="230"/>
    </location>
</feature>
<feature type="transmembrane region" description="Helical" evidence="5">
    <location>
        <begin position="399"/>
        <end position="425"/>
    </location>
</feature>
<name>Q757X6_EREGS</name>
<evidence type="ECO:0000256" key="5">
    <source>
        <dbReference type="SAM" id="Phobius"/>
    </source>
</evidence>
<dbReference type="InterPro" id="IPR011701">
    <property type="entry name" value="MFS"/>
</dbReference>
<proteinExistence type="predicted"/>
<feature type="transmembrane region" description="Helical" evidence="5">
    <location>
        <begin position="306"/>
        <end position="328"/>
    </location>
</feature>
<dbReference type="InParanoid" id="Q757X6"/>
<reference evidence="7" key="2">
    <citation type="journal article" date="2013" name="G3 (Bethesda)">
        <title>Genomes of Ashbya fungi isolated from insects reveal four mating-type loci, numerous translocations, lack of transposons, and distinct gene duplications.</title>
        <authorList>
            <person name="Dietrich F.S."/>
            <person name="Voegeli S."/>
            <person name="Kuo S."/>
            <person name="Philippsen P."/>
        </authorList>
    </citation>
    <scope>GENOME REANNOTATION</scope>
    <source>
        <strain evidence="7">ATCC 10895 / CBS 109.51 / FGSC 9923 / NRRL Y-1056</strain>
    </source>
</reference>
<evidence type="ECO:0000256" key="4">
    <source>
        <dbReference type="ARBA" id="ARBA00023136"/>
    </source>
</evidence>
<keyword evidence="2 5" id="KW-0812">Transmembrane</keyword>
<reference evidence="6 7" key="1">
    <citation type="journal article" date="2004" name="Science">
        <title>The Ashbya gossypii genome as a tool for mapping the ancient Saccharomyces cerevisiae genome.</title>
        <authorList>
            <person name="Dietrich F.S."/>
            <person name="Voegeli S."/>
            <person name="Brachat S."/>
            <person name="Lerch A."/>
            <person name="Gates K."/>
            <person name="Steiner S."/>
            <person name="Mohr C."/>
            <person name="Pohlmann R."/>
            <person name="Luedi P."/>
            <person name="Choi S."/>
            <person name="Wing R.A."/>
            <person name="Flavier A."/>
            <person name="Gaffney T.D."/>
            <person name="Philippsen P."/>
        </authorList>
    </citation>
    <scope>NUCLEOTIDE SEQUENCE [LARGE SCALE GENOMIC DNA]</scope>
    <source>
        <strain evidence="7">ATCC 10895 / CBS 109.51 / FGSC 9923 / NRRL Y-1056</strain>
    </source>
</reference>
<dbReference type="HOGENOM" id="CLU_017517_2_1_1"/>
<keyword evidence="4 5" id="KW-0472">Membrane</keyword>
<dbReference type="GO" id="GO:0055085">
    <property type="term" value="P:transmembrane transport"/>
    <property type="evidence" value="ECO:0000318"/>
    <property type="project" value="GO_Central"/>
</dbReference>
<feature type="transmembrane region" description="Helical" evidence="5">
    <location>
        <begin position="277"/>
        <end position="300"/>
    </location>
</feature>
<dbReference type="Proteomes" id="UP000000591">
    <property type="component" value="Chromosome V"/>
</dbReference>
<keyword evidence="7" id="KW-1185">Reference proteome</keyword>
<dbReference type="InterPro" id="IPR036259">
    <property type="entry name" value="MFS_trans_sf"/>
</dbReference>
<feature type="transmembrane region" description="Helical" evidence="5">
    <location>
        <begin position="437"/>
        <end position="457"/>
    </location>
</feature>
<dbReference type="Gene3D" id="1.20.1250.20">
    <property type="entry name" value="MFS general substrate transporter like domains"/>
    <property type="match status" value="1"/>
</dbReference>
<evidence type="ECO:0000313" key="6">
    <source>
        <dbReference type="EMBL" id="AAS52571.1"/>
    </source>
</evidence>
<evidence type="ECO:0000313" key="7">
    <source>
        <dbReference type="Proteomes" id="UP000000591"/>
    </source>
</evidence>
<evidence type="ECO:0000256" key="3">
    <source>
        <dbReference type="ARBA" id="ARBA00022989"/>
    </source>
</evidence>
<dbReference type="GO" id="GO:0022857">
    <property type="term" value="F:transmembrane transporter activity"/>
    <property type="evidence" value="ECO:0000318"/>
    <property type="project" value="GO_Central"/>
</dbReference>